<organism evidence="2">
    <name type="scientific">viral metagenome</name>
    <dbReference type="NCBI Taxonomy" id="1070528"/>
    <lineage>
        <taxon>unclassified sequences</taxon>
        <taxon>metagenomes</taxon>
        <taxon>organismal metagenomes</taxon>
    </lineage>
</organism>
<gene>
    <name evidence="2" type="ORF">TM448B01424_0008</name>
</gene>
<dbReference type="AlphaFoldDB" id="A0A6M3XMC7"/>
<name>A0A6M3XMC7_9ZZZZ</name>
<dbReference type="Gene3D" id="1.10.10.1400">
    <property type="entry name" value="Terminase, small subunit, N-terminal DNA-binding domain, HTH motif"/>
    <property type="match status" value="1"/>
</dbReference>
<protein>
    <submittedName>
        <fullName evidence="2">Putative terminase</fullName>
    </submittedName>
</protein>
<dbReference type="EMBL" id="MT144758">
    <property type="protein sequence ID" value="QJH98912.1"/>
    <property type="molecule type" value="Genomic_DNA"/>
</dbReference>
<dbReference type="Pfam" id="PF03592">
    <property type="entry name" value="Terminase_2"/>
    <property type="match status" value="1"/>
</dbReference>
<evidence type="ECO:0000313" key="2">
    <source>
        <dbReference type="EMBL" id="QJH98912.1"/>
    </source>
</evidence>
<evidence type="ECO:0000256" key="1">
    <source>
        <dbReference type="SAM" id="MobiDB-lite"/>
    </source>
</evidence>
<dbReference type="GO" id="GO:0051276">
    <property type="term" value="P:chromosome organization"/>
    <property type="evidence" value="ECO:0007669"/>
    <property type="project" value="InterPro"/>
</dbReference>
<sequence>MAGKNNDNGGRRPSKKLSKGVPTIAEEMRAMQADIVEKVVGFNGLSLVESFFVQEFLISLNYTEAYRRAYAYIQAKPIGKDGQRRNGELSYNACSVEGSKLAKLPRVRRAIEQAIDERITRTKITQDSTLHELYQLAHANILDVGWWKGNKFILYDSDKIPREAAAIIASVKSTKYGMEATLHPKAKALEMLMRHQGMFIEKHEYSFKLDKDPSEMTPEELIDTAKEISERRLQLVQGGKS</sequence>
<dbReference type="InterPro" id="IPR005335">
    <property type="entry name" value="Terminase_ssu"/>
</dbReference>
<accession>A0A6M3XMC7</accession>
<dbReference type="InterPro" id="IPR038713">
    <property type="entry name" value="Terminase_Gp1_N_sf"/>
</dbReference>
<feature type="region of interest" description="Disordered" evidence="1">
    <location>
        <begin position="1"/>
        <end position="21"/>
    </location>
</feature>
<reference evidence="2" key="1">
    <citation type="submission" date="2020-03" db="EMBL/GenBank/DDBJ databases">
        <title>The deep terrestrial virosphere.</title>
        <authorList>
            <person name="Holmfeldt K."/>
            <person name="Nilsson E."/>
            <person name="Simone D."/>
            <person name="Lopez-Fernandez M."/>
            <person name="Wu X."/>
            <person name="de Brujin I."/>
            <person name="Lundin D."/>
            <person name="Andersson A."/>
            <person name="Bertilsson S."/>
            <person name="Dopson M."/>
        </authorList>
    </citation>
    <scope>NUCLEOTIDE SEQUENCE</scope>
    <source>
        <strain evidence="2">TM448B01424</strain>
    </source>
</reference>
<proteinExistence type="predicted"/>